<dbReference type="CDD" id="cd00090">
    <property type="entry name" value="HTH_ARSR"/>
    <property type="match status" value="1"/>
</dbReference>
<dbReference type="PROSITE" id="PS50987">
    <property type="entry name" value="HTH_ARSR_2"/>
    <property type="match status" value="1"/>
</dbReference>
<evidence type="ECO:0000313" key="5">
    <source>
        <dbReference type="EMBL" id="CAA6815928.1"/>
    </source>
</evidence>
<keyword evidence="1" id="KW-0805">Transcription regulation</keyword>
<sequence>MENIVTVGKVLSDINRVKILGLLLRDKELCVCEFCDTLKLSQPLVSRHLKQMKESGIITSKQEGKWVIYSLPDTQDQMVNCCLSEIKKGIDELPRIIVCSR</sequence>
<dbReference type="Pfam" id="PF01022">
    <property type="entry name" value="HTH_5"/>
    <property type="match status" value="1"/>
</dbReference>
<dbReference type="AlphaFoldDB" id="A0A6S6TM18"/>
<feature type="domain" description="HTH arsR-type" evidence="4">
    <location>
        <begin position="1"/>
        <end position="94"/>
    </location>
</feature>
<evidence type="ECO:0000256" key="1">
    <source>
        <dbReference type="ARBA" id="ARBA00023015"/>
    </source>
</evidence>
<dbReference type="PRINTS" id="PR00778">
    <property type="entry name" value="HTHARSR"/>
</dbReference>
<name>A0A6S6TM18_9BACT</name>
<dbReference type="InterPro" id="IPR011991">
    <property type="entry name" value="ArsR-like_HTH"/>
</dbReference>
<reference evidence="5" key="1">
    <citation type="submission" date="2020-01" db="EMBL/GenBank/DDBJ databases">
        <authorList>
            <person name="Meier V. D."/>
            <person name="Meier V D."/>
        </authorList>
    </citation>
    <scope>NUCLEOTIDE SEQUENCE</scope>
    <source>
        <strain evidence="5">HLG_WM_MAG_01</strain>
    </source>
</reference>
<dbReference type="InterPro" id="IPR051011">
    <property type="entry name" value="Metal_resp_trans_reg"/>
</dbReference>
<organism evidence="5">
    <name type="scientific">uncultured Sulfurovum sp</name>
    <dbReference type="NCBI Taxonomy" id="269237"/>
    <lineage>
        <taxon>Bacteria</taxon>
        <taxon>Pseudomonadati</taxon>
        <taxon>Campylobacterota</taxon>
        <taxon>Epsilonproteobacteria</taxon>
        <taxon>Campylobacterales</taxon>
        <taxon>Sulfurovaceae</taxon>
        <taxon>Sulfurovum</taxon>
        <taxon>environmental samples</taxon>
    </lineage>
</organism>
<dbReference type="NCBIfam" id="NF033788">
    <property type="entry name" value="HTH_metalloreg"/>
    <property type="match status" value="1"/>
</dbReference>
<dbReference type="EMBL" id="CACVAS010000072">
    <property type="protein sequence ID" value="CAA6815928.1"/>
    <property type="molecule type" value="Genomic_DNA"/>
</dbReference>
<dbReference type="GO" id="GO:0003677">
    <property type="term" value="F:DNA binding"/>
    <property type="evidence" value="ECO:0007669"/>
    <property type="project" value="UniProtKB-KW"/>
</dbReference>
<dbReference type="SMART" id="SM00418">
    <property type="entry name" value="HTH_ARSR"/>
    <property type="match status" value="1"/>
</dbReference>
<keyword evidence="3" id="KW-0804">Transcription</keyword>
<dbReference type="InterPro" id="IPR036388">
    <property type="entry name" value="WH-like_DNA-bd_sf"/>
</dbReference>
<gene>
    <name evidence="5" type="ORF">HELGO_WM14583</name>
</gene>
<dbReference type="InterPro" id="IPR036390">
    <property type="entry name" value="WH_DNA-bd_sf"/>
</dbReference>
<evidence type="ECO:0000259" key="4">
    <source>
        <dbReference type="PROSITE" id="PS50987"/>
    </source>
</evidence>
<dbReference type="Gene3D" id="1.10.10.10">
    <property type="entry name" value="Winged helix-like DNA-binding domain superfamily/Winged helix DNA-binding domain"/>
    <property type="match status" value="1"/>
</dbReference>
<dbReference type="SUPFAM" id="SSF46785">
    <property type="entry name" value="Winged helix' DNA-binding domain"/>
    <property type="match status" value="1"/>
</dbReference>
<evidence type="ECO:0000256" key="3">
    <source>
        <dbReference type="ARBA" id="ARBA00023163"/>
    </source>
</evidence>
<dbReference type="GO" id="GO:0003700">
    <property type="term" value="F:DNA-binding transcription factor activity"/>
    <property type="evidence" value="ECO:0007669"/>
    <property type="project" value="InterPro"/>
</dbReference>
<evidence type="ECO:0000256" key="2">
    <source>
        <dbReference type="ARBA" id="ARBA00023125"/>
    </source>
</evidence>
<dbReference type="PANTHER" id="PTHR43132:SF2">
    <property type="entry name" value="ARSENICAL RESISTANCE OPERON REPRESSOR ARSR-RELATED"/>
    <property type="match status" value="1"/>
</dbReference>
<keyword evidence="2" id="KW-0238">DNA-binding</keyword>
<protein>
    <submittedName>
        <fullName evidence="5">Transcriptional regulator, ArsR family</fullName>
    </submittedName>
</protein>
<dbReference type="PANTHER" id="PTHR43132">
    <property type="entry name" value="ARSENICAL RESISTANCE OPERON REPRESSOR ARSR-RELATED"/>
    <property type="match status" value="1"/>
</dbReference>
<accession>A0A6S6TM18</accession>
<proteinExistence type="predicted"/>
<dbReference type="InterPro" id="IPR001845">
    <property type="entry name" value="HTH_ArsR_DNA-bd_dom"/>
</dbReference>